<dbReference type="OrthoDB" id="9801987at2"/>
<dbReference type="InterPro" id="IPR051782">
    <property type="entry name" value="ABC_Transporter_VariousFunc"/>
</dbReference>
<dbReference type="PANTHER" id="PTHR42939:SF1">
    <property type="entry name" value="ABC TRANSPORTER ATP-BINDING PROTEIN ALBC-RELATED"/>
    <property type="match status" value="1"/>
</dbReference>
<keyword evidence="2" id="KW-0547">Nucleotide-binding</keyword>
<protein>
    <submittedName>
        <fullName evidence="5">ABC transporter ATP-binding protein</fullName>
    </submittedName>
</protein>
<dbReference type="SUPFAM" id="SSF52540">
    <property type="entry name" value="P-loop containing nucleoside triphosphate hydrolases"/>
    <property type="match status" value="1"/>
</dbReference>
<evidence type="ECO:0000256" key="3">
    <source>
        <dbReference type="ARBA" id="ARBA00022840"/>
    </source>
</evidence>
<evidence type="ECO:0000313" key="5">
    <source>
        <dbReference type="EMBL" id="KZS40519.1"/>
    </source>
</evidence>
<evidence type="ECO:0000256" key="2">
    <source>
        <dbReference type="ARBA" id="ARBA00022741"/>
    </source>
</evidence>
<dbReference type="AlphaFoldDB" id="A0A163AFU0"/>
<dbReference type="InterPro" id="IPR003593">
    <property type="entry name" value="AAA+_ATPase"/>
</dbReference>
<dbReference type="EMBL" id="LQRT01000013">
    <property type="protein sequence ID" value="KZS40519.1"/>
    <property type="molecule type" value="Genomic_DNA"/>
</dbReference>
<dbReference type="Gene3D" id="3.40.50.300">
    <property type="entry name" value="P-loop containing nucleotide triphosphate hydrolases"/>
    <property type="match status" value="1"/>
</dbReference>
<accession>A0A163AFU0</accession>
<dbReference type="CDD" id="cd03230">
    <property type="entry name" value="ABC_DR_subfamily_A"/>
    <property type="match status" value="1"/>
</dbReference>
<keyword evidence="6" id="KW-1185">Reference proteome</keyword>
<dbReference type="Pfam" id="PF00005">
    <property type="entry name" value="ABC_tran"/>
    <property type="match status" value="1"/>
</dbReference>
<evidence type="ECO:0000259" key="4">
    <source>
        <dbReference type="PROSITE" id="PS50893"/>
    </source>
</evidence>
<dbReference type="PROSITE" id="PS50893">
    <property type="entry name" value="ABC_TRANSPORTER_2"/>
    <property type="match status" value="1"/>
</dbReference>
<proteinExistence type="predicted"/>
<feature type="domain" description="ABC transporter" evidence="4">
    <location>
        <begin position="2"/>
        <end position="217"/>
    </location>
</feature>
<dbReference type="GO" id="GO:0016887">
    <property type="term" value="F:ATP hydrolysis activity"/>
    <property type="evidence" value="ECO:0007669"/>
    <property type="project" value="InterPro"/>
</dbReference>
<dbReference type="STRING" id="1642818.AWE51_06090"/>
<evidence type="ECO:0000256" key="1">
    <source>
        <dbReference type="ARBA" id="ARBA00022448"/>
    </source>
</evidence>
<dbReference type="GO" id="GO:0005524">
    <property type="term" value="F:ATP binding"/>
    <property type="evidence" value="ECO:0007669"/>
    <property type="project" value="UniProtKB-KW"/>
</dbReference>
<reference evidence="5 6" key="1">
    <citation type="submission" date="2016-01" db="EMBL/GenBank/DDBJ databases">
        <title>The draft genome sequence of Aquimarina sp. RZW4-3-2.</title>
        <authorList>
            <person name="Wang Y."/>
        </authorList>
    </citation>
    <scope>NUCLEOTIDE SEQUENCE [LARGE SCALE GENOMIC DNA]</scope>
    <source>
        <strain evidence="5 6">RZW4-3-2</strain>
    </source>
</reference>
<dbReference type="InterPro" id="IPR027417">
    <property type="entry name" value="P-loop_NTPase"/>
</dbReference>
<evidence type="ECO:0000313" key="6">
    <source>
        <dbReference type="Proteomes" id="UP000076715"/>
    </source>
</evidence>
<comment type="caution">
    <text evidence="5">The sequence shown here is derived from an EMBL/GenBank/DDBJ whole genome shotgun (WGS) entry which is preliminary data.</text>
</comment>
<keyword evidence="1" id="KW-0813">Transport</keyword>
<organism evidence="5 6">
    <name type="scientific">Aquimarina aggregata</name>
    <dbReference type="NCBI Taxonomy" id="1642818"/>
    <lineage>
        <taxon>Bacteria</taxon>
        <taxon>Pseudomonadati</taxon>
        <taxon>Bacteroidota</taxon>
        <taxon>Flavobacteriia</taxon>
        <taxon>Flavobacteriales</taxon>
        <taxon>Flavobacteriaceae</taxon>
        <taxon>Aquimarina</taxon>
    </lineage>
</organism>
<gene>
    <name evidence="5" type="ORF">AWE51_06090</name>
</gene>
<dbReference type="SMART" id="SM00382">
    <property type="entry name" value="AAA"/>
    <property type="match status" value="1"/>
</dbReference>
<keyword evidence="3 5" id="KW-0067">ATP-binding</keyword>
<name>A0A163AFU0_9FLAO</name>
<dbReference type="PANTHER" id="PTHR42939">
    <property type="entry name" value="ABC TRANSPORTER ATP-BINDING PROTEIN ALBC-RELATED"/>
    <property type="match status" value="1"/>
</dbReference>
<dbReference type="Proteomes" id="UP000076715">
    <property type="component" value="Unassembled WGS sequence"/>
</dbReference>
<dbReference type="RefSeq" id="WP_066314109.1">
    <property type="nucleotide sequence ID" value="NZ_LQRT01000013.1"/>
</dbReference>
<sequence length="225" mass="25451">MIKIDSLYKSYDNKEVLQNINLSFKPGEIHGVVGENGAGKTTLFRCISGMNSFKGKINYNKGVIKNVIGFLPTNPYFLSKITGKEYLQLVCNARKIKLTDSKEKNIFDLPLNKYAETYSTGMKKKLALTGILLQNNAIFILDEPFNGVDVHSNIVINQVLLKLKELNKIVILSSHIFSTLHETCDYLHYLKEGRIKKSVDKTDFDSVEQEMKASGIEARIDRLNL</sequence>
<dbReference type="InterPro" id="IPR003439">
    <property type="entry name" value="ABC_transporter-like_ATP-bd"/>
</dbReference>